<keyword evidence="1" id="KW-0472">Membrane</keyword>
<keyword evidence="1" id="KW-0812">Transmembrane</keyword>
<evidence type="ECO:0000256" key="1">
    <source>
        <dbReference type="SAM" id="Phobius"/>
    </source>
</evidence>
<sequence>MFKAIRNAVGFIVDVVDVRERKSTDLREKDKVKSILIVILGASASIGIPLLIIKLIVKIMN</sequence>
<dbReference type="AlphaFoldDB" id="A0A4V3ETA2"/>
<reference evidence="2 3" key="1">
    <citation type="submission" date="2019-03" db="EMBL/GenBank/DDBJ databases">
        <title>Genomic Encyclopedia of Type Strains, Phase IV (KMG-IV): sequencing the most valuable type-strain genomes for metagenomic binning, comparative biology and taxonomic classification.</title>
        <authorList>
            <person name="Goeker M."/>
        </authorList>
    </citation>
    <scope>NUCLEOTIDE SEQUENCE [LARGE SCALE GENOMIC DNA]</scope>
    <source>
        <strain evidence="2 3">DSM 24455</strain>
    </source>
</reference>
<dbReference type="RefSeq" id="WP_133628191.1">
    <property type="nucleotide sequence ID" value="NZ_SOAZ01000011.1"/>
</dbReference>
<evidence type="ECO:0000313" key="2">
    <source>
        <dbReference type="EMBL" id="TDT58388.1"/>
    </source>
</evidence>
<keyword evidence="3" id="KW-1185">Reference proteome</keyword>
<comment type="caution">
    <text evidence="2">The sequence shown here is derived from an EMBL/GenBank/DDBJ whole genome shotgun (WGS) entry which is preliminary data.</text>
</comment>
<protein>
    <submittedName>
        <fullName evidence="2">Uncharacterized protein</fullName>
    </submittedName>
</protein>
<accession>A0A4V3ETA2</accession>
<organism evidence="2 3">
    <name type="scientific">Fonticella tunisiensis</name>
    <dbReference type="NCBI Taxonomy" id="1096341"/>
    <lineage>
        <taxon>Bacteria</taxon>
        <taxon>Bacillati</taxon>
        <taxon>Bacillota</taxon>
        <taxon>Clostridia</taxon>
        <taxon>Eubacteriales</taxon>
        <taxon>Clostridiaceae</taxon>
        <taxon>Fonticella</taxon>
    </lineage>
</organism>
<feature type="transmembrane region" description="Helical" evidence="1">
    <location>
        <begin position="35"/>
        <end position="57"/>
    </location>
</feature>
<dbReference type="EMBL" id="SOAZ01000011">
    <property type="protein sequence ID" value="TDT58388.1"/>
    <property type="molecule type" value="Genomic_DNA"/>
</dbReference>
<gene>
    <name evidence="2" type="ORF">EDD71_11122</name>
</gene>
<proteinExistence type="predicted"/>
<name>A0A4V3ETA2_9CLOT</name>
<evidence type="ECO:0000313" key="3">
    <source>
        <dbReference type="Proteomes" id="UP000295325"/>
    </source>
</evidence>
<keyword evidence="1" id="KW-1133">Transmembrane helix</keyword>
<dbReference type="Proteomes" id="UP000295325">
    <property type="component" value="Unassembled WGS sequence"/>
</dbReference>